<keyword evidence="5" id="KW-0813">Transport</keyword>
<feature type="region of interest" description="Disordered" evidence="13">
    <location>
        <begin position="1950"/>
        <end position="1986"/>
    </location>
</feature>
<evidence type="ECO:0000256" key="11">
    <source>
        <dbReference type="ARBA" id="ARBA00024615"/>
    </source>
</evidence>
<feature type="region of interest" description="Disordered" evidence="13">
    <location>
        <begin position="479"/>
        <end position="534"/>
    </location>
</feature>
<evidence type="ECO:0000256" key="2">
    <source>
        <dbReference type="ARBA" id="ARBA00004623"/>
    </source>
</evidence>
<comment type="subcellular location">
    <subcellularLocation>
        <location evidence="1">Endoplasmic reticulum membrane</location>
        <topology evidence="1">Peripheral membrane protein</topology>
    </subcellularLocation>
    <subcellularLocation>
        <location evidence="2">Preautophagosomal structure membrane</location>
        <topology evidence="2">Peripheral membrane protein</topology>
    </subcellularLocation>
</comment>
<feature type="compositionally biased region" description="Basic residues" evidence="13">
    <location>
        <begin position="1651"/>
        <end position="1660"/>
    </location>
</feature>
<feature type="region of interest" description="Disordered" evidence="13">
    <location>
        <begin position="240"/>
        <end position="275"/>
    </location>
</feature>
<sequence>MFSAISGSALPKRLLRHALSRMDLLDTDAIDIDNLDLAIGRNTVLEFRDVGLKLEKLDRLLQLPSVLQIRKARVRLLRVSIPMDFYTSPVVVSIQAVEISVSLFSLSPKDTIPTNAALDGTLMPNAAELAQSFLNMQSPTEKRKLEEALTSASSPSVNSPRESDGESESESDGGPSRGTGQPLSLPGFLAGFLQGIVDRIQVSISDVTFSFETEVSTGSAPSAQEHIGFMLQLDSIDVEGVTTSSSTSPAQNETQDSPFAPTPQQSPPPRQREGKRHISLNHLRAYLVSDPCVFSMFSSHVSPAQSTADLSRQPSSMAAHPHLYQGQDFLTGSPAMSEHWNKPPASFNQYSEHDSGDEHTRPSLLRNDSSSDAGEDLTTSRMFTHDDAESLYLSVASLPAQSGSSQSLPATENDVSQCQSGFGEAQTLDLSTVNPSAEQSGQPTQTNSSVYVKSIHMPGGWDDQPHVPGAFEFDSQTPAVQPKANLPATPKATPVGDSSFPDEPLIAGFPETDLKTPKSRENERRPSSPLEPPRMAKEILALDRVSVFIPSQMPAATTREGVQKPAPESKPASLDASFHPQGPGAFSMYNTVESLPDIRYESHDRHAESESTVSRESIDIELSALEIRVDATVGFLLFSVISKLMSAFDSSDKPDDTSLPQKTKSENSEALTSIPSIKLSLEKISLLLLNQVHGFECFSGRIVDPDLGNTSDVTPDILLRADVKDIMAKVHEDSDKNTTIVSLGKVSFGYAQEHILWFEPEAMLQASIRDTFLDKGADIELTISKDHNETRMTVFTLPVYTKLDIVKLDDLLGWFGGIPGILSMSSSMASSFSAMPSKSPVATPKPKVRGVRFHEMEQSMSEDNTGTKTDIRIGGARVRLAGKSCRFDLDTSSIKVVLRDNGIRTQISRMQLIGPCTNDTQSAPITLQLKDLRLDFLNVPLESDIDNLLEMLIPRATKFKQDDDVMIDTLCSQRRKGPLLRAKARSVQLRLSSLPLLANAADLGTELEKLAVLAKLLPEDDRPGIMTMAGIDEVQISADVGGKVGILHSTLGGLELVHVGFPFLLAAGAGSAYLDRNGNEVLVDMVRTIAGPPAAECGQAIRFRIVGDNLEPVVKVCVQDIAVEYRVPTIMDLLDLDADVTPHEFEETLAASVASLGDSANASLGIKASQDKGKEVNSKAPLAFEVAFRDTMIGLNPLNSAAKMYVVLNDCRVGTKLPPNGDFDVTVNVEKAGVLLTDNVNNLKSLDEADRSRHHDVESWISASLNSQGYASVSSISSAVVRARSVPLIESGGRQMLVDMEDALLILETCADSTQTLIGIGGSLAPPRPPSTEIKYRTAREVEDLLASISGEAFGQAEGDYDFESDFGHLKTYEGAPDSDFEELSATSSTADLRSSIPALGQADYSLGHLEHGDGEKLFDATSMTDSLVSTRNSITSAHGPHDAVVIDLHSQNSLDNVSMDAQARADDEYGTSSELVFEEDYFERKKEVAEHARLWDTKNGCYSYAPKELVERSPVRVTVRNVRLFWKMFDGYDWSKTRDVITEAVVEVQNKALERQHAQAQAQAQGQADYNEEDGDIVDDETEIGDFLFNSIYIGIAPNQDPGDLASAINRELGDNGDTESVVTSATQTSVSTIRPSGSKRPSKTSSRSSRPKALKLQRSRGHKIAIEAMGIDADVAMLPPNSGTTQSCIDIRVKAVDVIDYMPGSTWRKFATYNRDAGERELDSSMIHIEVLTVNPVPSLPAYEFVVSMQILPLRLHVDQDALDFVTRFFSFKDSTAPTDQTAPASDPPFVSRFEIQRIPLVLDFKPRRVDYAALRSGKTSEFMNFVTLQDTHIELRRIMLHGVPGFDRVGQMLNDLWTPDVKRFQLATVLAGLSVVRPLADVGNGLRDLVEVPIMEYRKDGRILRSIGKGAISFVRNTGTGVVKLGAKVAVGTQNALEGAEGLLSKNAQRHSLPSSSLSASSITPSDDPNHLLPPHSHSHQHQHKVISPYANQPLSVVQGLRGGYTSLSRDISMARDAIVAVSTQVMESQGAAGAAKAVLEAAPTIIFRPVIGASKAIGQTLLGATNTLDPANRRRVEDVSHIYLAV</sequence>
<reference evidence="14 15" key="1">
    <citation type="submission" date="2015-03" db="EMBL/GenBank/DDBJ databases">
        <authorList>
            <person name="Radwan O."/>
            <person name="Al-Naeli F.A."/>
            <person name="Rendon G.A."/>
            <person name="Fields C."/>
        </authorList>
    </citation>
    <scope>NUCLEOTIDE SEQUENCE [LARGE SCALE GENOMIC DNA]</scope>
    <source>
        <strain evidence="14">CR-DP1</strain>
    </source>
</reference>
<comment type="catalytic activity">
    <reaction evidence="10">
        <text>a 1,2-diacyl-sn-glycero-3-phospho-L-serine(in) = a 1,2-diacyl-sn-glycero-3-phospho-L-serine(out)</text>
        <dbReference type="Rhea" id="RHEA:38663"/>
        <dbReference type="ChEBI" id="CHEBI:57262"/>
    </reaction>
</comment>
<evidence type="ECO:0000256" key="7">
    <source>
        <dbReference type="ARBA" id="ARBA00023006"/>
    </source>
</evidence>
<dbReference type="Pfam" id="PF13329">
    <property type="entry name" value="ATG2_CAD"/>
    <property type="match status" value="1"/>
</dbReference>
<comment type="caution">
    <text evidence="14">The sequence shown here is derived from an EMBL/GenBank/DDBJ whole genome shotgun (WGS) entry which is preliminary data.</text>
</comment>
<keyword evidence="9" id="KW-0472">Membrane</keyword>
<evidence type="ECO:0000256" key="6">
    <source>
        <dbReference type="ARBA" id="ARBA00022824"/>
    </source>
</evidence>
<evidence type="ECO:0000256" key="10">
    <source>
        <dbReference type="ARBA" id="ARBA00024479"/>
    </source>
</evidence>
<proteinExistence type="inferred from homology"/>
<evidence type="ECO:0000256" key="1">
    <source>
        <dbReference type="ARBA" id="ARBA00004406"/>
    </source>
</evidence>
<dbReference type="GO" id="GO:0032266">
    <property type="term" value="F:phosphatidylinositol-3-phosphate binding"/>
    <property type="evidence" value="ECO:0007669"/>
    <property type="project" value="TreeGrafter"/>
</dbReference>
<dbReference type="GO" id="GO:0061723">
    <property type="term" value="P:glycophagy"/>
    <property type="evidence" value="ECO:0007669"/>
    <property type="project" value="TreeGrafter"/>
</dbReference>
<protein>
    <recommendedName>
        <fullName evidence="4">Autophagy-related protein 2</fullName>
    </recommendedName>
</protein>
<dbReference type="GO" id="GO:0061709">
    <property type="term" value="P:reticulophagy"/>
    <property type="evidence" value="ECO:0007669"/>
    <property type="project" value="TreeGrafter"/>
</dbReference>
<comment type="similarity">
    <text evidence="3">Belongs to the ATG2 family.</text>
</comment>
<dbReference type="InterPro" id="IPR026849">
    <property type="entry name" value="ATG2"/>
</dbReference>
<evidence type="ECO:0000256" key="3">
    <source>
        <dbReference type="ARBA" id="ARBA00009714"/>
    </source>
</evidence>
<evidence type="ECO:0000256" key="5">
    <source>
        <dbReference type="ARBA" id="ARBA00022448"/>
    </source>
</evidence>
<feature type="compositionally biased region" description="Pro residues" evidence="13">
    <location>
        <begin position="260"/>
        <end position="269"/>
    </location>
</feature>
<dbReference type="PANTHER" id="PTHR13190">
    <property type="entry name" value="AUTOPHAGY-RELATED 2, ISOFORM A"/>
    <property type="match status" value="1"/>
</dbReference>
<keyword evidence="8" id="KW-0445">Lipid transport</keyword>
<feature type="compositionally biased region" description="Polar residues" evidence="13">
    <location>
        <begin position="241"/>
        <end position="257"/>
    </location>
</feature>
<dbReference type="GO" id="GO:0006869">
    <property type="term" value="P:lipid transport"/>
    <property type="evidence" value="ECO:0007669"/>
    <property type="project" value="UniProtKB-KW"/>
</dbReference>
<feature type="compositionally biased region" description="Polar residues" evidence="13">
    <location>
        <begin position="366"/>
        <end position="377"/>
    </location>
</feature>
<feature type="region of interest" description="Disordered" evidence="13">
    <location>
        <begin position="327"/>
        <end position="377"/>
    </location>
</feature>
<dbReference type="EMBL" id="LAEV01000760">
    <property type="protein sequence ID" value="KKA29641.1"/>
    <property type="molecule type" value="Genomic_DNA"/>
</dbReference>
<evidence type="ECO:0000256" key="13">
    <source>
        <dbReference type="SAM" id="MobiDB-lite"/>
    </source>
</evidence>
<evidence type="ECO:0000313" key="15">
    <source>
        <dbReference type="Proteomes" id="UP000033483"/>
    </source>
</evidence>
<feature type="compositionally biased region" description="Basic and acidic residues" evidence="13">
    <location>
        <begin position="351"/>
        <end position="361"/>
    </location>
</feature>
<dbReference type="GO" id="GO:0043495">
    <property type="term" value="F:protein-membrane adaptor activity"/>
    <property type="evidence" value="ECO:0007669"/>
    <property type="project" value="TreeGrafter"/>
</dbReference>
<dbReference type="GO" id="GO:0034727">
    <property type="term" value="P:piecemeal microautophagy of the nucleus"/>
    <property type="evidence" value="ECO:0007669"/>
    <property type="project" value="TreeGrafter"/>
</dbReference>
<comment type="catalytic activity">
    <reaction evidence="12">
        <text>a 1,2-diacyl-sn-glycero-3-phosphocholine(in) = a 1,2-diacyl-sn-glycero-3-phosphocholine(out)</text>
        <dbReference type="Rhea" id="RHEA:38571"/>
        <dbReference type="ChEBI" id="CHEBI:57643"/>
    </reaction>
</comment>
<keyword evidence="15" id="KW-1185">Reference proteome</keyword>
<feature type="region of interest" description="Disordered" evidence="13">
    <location>
        <begin position="144"/>
        <end position="183"/>
    </location>
</feature>
<feature type="compositionally biased region" description="Basic and acidic residues" evidence="13">
    <location>
        <begin position="512"/>
        <end position="526"/>
    </location>
</feature>
<dbReference type="GO" id="GO:0000422">
    <property type="term" value="P:autophagy of mitochondrion"/>
    <property type="evidence" value="ECO:0007669"/>
    <property type="project" value="TreeGrafter"/>
</dbReference>
<organism evidence="14 15">
    <name type="scientific">Thielaviopsis punctulata</name>
    <dbReference type="NCBI Taxonomy" id="72032"/>
    <lineage>
        <taxon>Eukaryota</taxon>
        <taxon>Fungi</taxon>
        <taxon>Dikarya</taxon>
        <taxon>Ascomycota</taxon>
        <taxon>Pezizomycotina</taxon>
        <taxon>Sordariomycetes</taxon>
        <taxon>Hypocreomycetidae</taxon>
        <taxon>Microascales</taxon>
        <taxon>Ceratocystidaceae</taxon>
        <taxon>Thielaviopsis</taxon>
    </lineage>
</organism>
<keyword evidence="6" id="KW-0256">Endoplasmic reticulum</keyword>
<evidence type="ECO:0000256" key="12">
    <source>
        <dbReference type="ARBA" id="ARBA00024631"/>
    </source>
</evidence>
<evidence type="ECO:0000256" key="4">
    <source>
        <dbReference type="ARBA" id="ARBA00018070"/>
    </source>
</evidence>
<dbReference type="GO" id="GO:0005789">
    <property type="term" value="C:endoplasmic reticulum membrane"/>
    <property type="evidence" value="ECO:0007669"/>
    <property type="project" value="UniProtKB-SubCell"/>
</dbReference>
<accession>A0A0F4ZHQ8</accession>
<feature type="compositionally biased region" description="Low complexity" evidence="13">
    <location>
        <begin position="1955"/>
        <end position="1979"/>
    </location>
</feature>
<feature type="compositionally biased region" description="Low complexity" evidence="13">
    <location>
        <begin position="1622"/>
        <end position="1650"/>
    </location>
</feature>
<gene>
    <name evidence="14" type="ORF">TD95_000692</name>
</gene>
<dbReference type="Proteomes" id="UP000033483">
    <property type="component" value="Unassembled WGS sequence"/>
</dbReference>
<evidence type="ECO:0000256" key="9">
    <source>
        <dbReference type="ARBA" id="ARBA00023136"/>
    </source>
</evidence>
<name>A0A0F4ZHQ8_9PEZI</name>
<comment type="catalytic activity">
    <reaction evidence="11">
        <text>a 1,2-diacyl-sn-glycero-3-phosphoethanolamine(in) = a 1,2-diacyl-sn-glycero-3-phosphoethanolamine(out)</text>
        <dbReference type="Rhea" id="RHEA:38895"/>
        <dbReference type="ChEBI" id="CHEBI:64612"/>
    </reaction>
</comment>
<evidence type="ECO:0000256" key="8">
    <source>
        <dbReference type="ARBA" id="ARBA00023055"/>
    </source>
</evidence>
<feature type="region of interest" description="Disordered" evidence="13">
    <location>
        <begin position="554"/>
        <end position="578"/>
    </location>
</feature>
<dbReference type="OrthoDB" id="18982at2759"/>
<keyword evidence="7" id="KW-0072">Autophagy</keyword>
<dbReference type="GO" id="GO:0034045">
    <property type="term" value="C:phagophore assembly site membrane"/>
    <property type="evidence" value="ECO:0007669"/>
    <property type="project" value="UniProtKB-SubCell"/>
</dbReference>
<dbReference type="GO" id="GO:0000045">
    <property type="term" value="P:autophagosome assembly"/>
    <property type="evidence" value="ECO:0007669"/>
    <property type="project" value="TreeGrafter"/>
</dbReference>
<feature type="region of interest" description="Disordered" evidence="13">
    <location>
        <begin position="1606"/>
        <end position="1660"/>
    </location>
</feature>
<dbReference type="GO" id="GO:0061908">
    <property type="term" value="C:phagophore"/>
    <property type="evidence" value="ECO:0007669"/>
    <property type="project" value="TreeGrafter"/>
</dbReference>
<dbReference type="PANTHER" id="PTHR13190:SF1">
    <property type="entry name" value="AUTOPHAGY-RELATED 2, ISOFORM A"/>
    <property type="match status" value="1"/>
</dbReference>
<evidence type="ECO:0000313" key="14">
    <source>
        <dbReference type="EMBL" id="KKA29641.1"/>
    </source>
</evidence>